<evidence type="ECO:0000313" key="8">
    <source>
        <dbReference type="RefSeq" id="XP_030045058.1"/>
    </source>
</evidence>
<protein>
    <submittedName>
        <fullName evidence="8">Arf-GAP with dual PH domain-containing protein 1-like</fullName>
    </submittedName>
</protein>
<dbReference type="GO" id="GO:0005547">
    <property type="term" value="F:phosphatidylinositol-3,4,5-trisphosphate binding"/>
    <property type="evidence" value="ECO:0007669"/>
    <property type="project" value="TreeGrafter"/>
</dbReference>
<keyword evidence="3 5" id="KW-0863">Zinc-finger</keyword>
<dbReference type="GeneID" id="115459360"/>
<dbReference type="AlphaFoldDB" id="A0A6P7WXS0"/>
<evidence type="ECO:0000256" key="1">
    <source>
        <dbReference type="ARBA" id="ARBA00022468"/>
    </source>
</evidence>
<dbReference type="InParanoid" id="A0A6P7WXS0"/>
<sequence length="104" mass="11682">MAGEEIRTVRALKELAKKSENKTCADCGAPDPDWASCSLGIFICLRCSGIHRNIPSISKVKSLRMDHWDEAQVQFIAQHGNAEAKATYEAHVPVYYYRPTHMDC</sequence>
<dbReference type="Pfam" id="PF01412">
    <property type="entry name" value="ArfGap"/>
    <property type="match status" value="1"/>
</dbReference>
<dbReference type="Gene3D" id="1.10.220.150">
    <property type="entry name" value="Arf GTPase activating protein"/>
    <property type="match status" value="1"/>
</dbReference>
<dbReference type="PROSITE" id="PS50115">
    <property type="entry name" value="ARFGAP"/>
    <property type="match status" value="1"/>
</dbReference>
<gene>
    <name evidence="8" type="primary">LOC115459360</name>
</gene>
<dbReference type="Proteomes" id="UP000515156">
    <property type="component" value="Unplaced"/>
</dbReference>
<dbReference type="InterPro" id="IPR038508">
    <property type="entry name" value="ArfGAP_dom_sf"/>
</dbReference>
<evidence type="ECO:0000256" key="2">
    <source>
        <dbReference type="ARBA" id="ARBA00022723"/>
    </source>
</evidence>
<reference evidence="8" key="1">
    <citation type="submission" date="2025-08" db="UniProtKB">
        <authorList>
            <consortium name="RefSeq"/>
        </authorList>
    </citation>
    <scope>IDENTIFICATION</scope>
</reference>
<dbReference type="GO" id="GO:0005737">
    <property type="term" value="C:cytoplasm"/>
    <property type="evidence" value="ECO:0007669"/>
    <property type="project" value="TreeGrafter"/>
</dbReference>
<dbReference type="SMART" id="SM00105">
    <property type="entry name" value="ArfGap"/>
    <property type="match status" value="1"/>
</dbReference>
<dbReference type="GO" id="GO:0005886">
    <property type="term" value="C:plasma membrane"/>
    <property type="evidence" value="ECO:0007669"/>
    <property type="project" value="TreeGrafter"/>
</dbReference>
<evidence type="ECO:0000256" key="3">
    <source>
        <dbReference type="ARBA" id="ARBA00022771"/>
    </source>
</evidence>
<dbReference type="InterPro" id="IPR001164">
    <property type="entry name" value="ArfGAP_dom"/>
</dbReference>
<dbReference type="GO" id="GO:0008270">
    <property type="term" value="F:zinc ion binding"/>
    <property type="evidence" value="ECO:0007669"/>
    <property type="project" value="UniProtKB-KW"/>
</dbReference>
<proteinExistence type="predicted"/>
<dbReference type="OrthoDB" id="73919at2759"/>
<dbReference type="PRINTS" id="PR00405">
    <property type="entry name" value="REVINTRACTNG"/>
</dbReference>
<evidence type="ECO:0000256" key="5">
    <source>
        <dbReference type="PROSITE-ProRule" id="PRU00288"/>
    </source>
</evidence>
<dbReference type="InterPro" id="IPR037278">
    <property type="entry name" value="ARFGAP/RecO"/>
</dbReference>
<accession>A0A6P7WXS0</accession>
<keyword evidence="1" id="KW-0343">GTPase activation</keyword>
<evidence type="ECO:0000256" key="4">
    <source>
        <dbReference type="ARBA" id="ARBA00022833"/>
    </source>
</evidence>
<keyword evidence="7" id="KW-1185">Reference proteome</keyword>
<dbReference type="InterPro" id="IPR052589">
    <property type="entry name" value="Arf-GAP_dual-PH_domain"/>
</dbReference>
<feature type="non-terminal residue" evidence="8">
    <location>
        <position position="104"/>
    </location>
</feature>
<dbReference type="GO" id="GO:0005096">
    <property type="term" value="F:GTPase activator activity"/>
    <property type="evidence" value="ECO:0007669"/>
    <property type="project" value="UniProtKB-KW"/>
</dbReference>
<keyword evidence="2" id="KW-0479">Metal-binding</keyword>
<dbReference type="PANTHER" id="PTHR46021">
    <property type="entry name" value="ARF-GAP WITH DUAL PH DOMAIN-CONTAINING PROTEIN 1-LIKE PROTEIN"/>
    <property type="match status" value="1"/>
</dbReference>
<feature type="domain" description="Arf-GAP" evidence="6">
    <location>
        <begin position="9"/>
        <end position="104"/>
    </location>
</feature>
<evidence type="ECO:0000313" key="7">
    <source>
        <dbReference type="Proteomes" id="UP000515156"/>
    </source>
</evidence>
<name>A0A6P7WXS0_9AMPH</name>
<organism evidence="7 8">
    <name type="scientific">Microcaecilia unicolor</name>
    <dbReference type="NCBI Taxonomy" id="1415580"/>
    <lineage>
        <taxon>Eukaryota</taxon>
        <taxon>Metazoa</taxon>
        <taxon>Chordata</taxon>
        <taxon>Craniata</taxon>
        <taxon>Vertebrata</taxon>
        <taxon>Euteleostomi</taxon>
        <taxon>Amphibia</taxon>
        <taxon>Gymnophiona</taxon>
        <taxon>Siphonopidae</taxon>
        <taxon>Microcaecilia</taxon>
    </lineage>
</organism>
<dbReference type="FunFam" id="1.10.220.150:FF:000011">
    <property type="entry name" value="Arf-GAP with dual PH domain-containing protein 1"/>
    <property type="match status" value="1"/>
</dbReference>
<keyword evidence="4" id="KW-0862">Zinc</keyword>
<dbReference type="PANTHER" id="PTHR46021:SF1">
    <property type="entry name" value="ARFGAP WITH DUAL PH DOMAINS 1"/>
    <property type="match status" value="1"/>
</dbReference>
<dbReference type="KEGG" id="muo:115459360"/>
<dbReference type="SUPFAM" id="SSF57863">
    <property type="entry name" value="ArfGap/RecO-like zinc finger"/>
    <property type="match status" value="1"/>
</dbReference>
<evidence type="ECO:0000259" key="6">
    <source>
        <dbReference type="PROSITE" id="PS50115"/>
    </source>
</evidence>
<dbReference type="RefSeq" id="XP_030045058.1">
    <property type="nucleotide sequence ID" value="XM_030189198.1"/>
</dbReference>